<protein>
    <submittedName>
        <fullName evidence="1">Uncharacterized protein</fullName>
    </submittedName>
</protein>
<accession>A0A841R651</accession>
<proteinExistence type="predicted"/>
<organism evidence="1 2">
    <name type="scientific">Negativicoccus succinicivorans</name>
    <dbReference type="NCBI Taxonomy" id="620903"/>
    <lineage>
        <taxon>Bacteria</taxon>
        <taxon>Bacillati</taxon>
        <taxon>Bacillota</taxon>
        <taxon>Negativicutes</taxon>
        <taxon>Veillonellales</taxon>
        <taxon>Veillonellaceae</taxon>
        <taxon>Negativicoccus</taxon>
    </lineage>
</organism>
<dbReference type="Proteomes" id="UP000591941">
    <property type="component" value="Unassembled WGS sequence"/>
</dbReference>
<gene>
    <name evidence="1" type="ORF">HNR45_001319</name>
</gene>
<dbReference type="RefSeq" id="WP_159823285.1">
    <property type="nucleotide sequence ID" value="NZ_CABWNB010000005.1"/>
</dbReference>
<dbReference type="AlphaFoldDB" id="A0A841R651"/>
<dbReference type="GeneID" id="93486573"/>
<keyword evidence="2" id="KW-1185">Reference proteome</keyword>
<comment type="caution">
    <text evidence="1">The sequence shown here is derived from an EMBL/GenBank/DDBJ whole genome shotgun (WGS) entry which is preliminary data.</text>
</comment>
<sequence>MSCAESHRGSVLLWWCVALCGLLTLAGLVLQQSAAVRTASAYTVTGLQTRYVAESGLNWALGRCAAQGLPDNVMTKELAVRDGYQNRVTMDPQGTRATITSVAVHDAERITLVIKINCVPKGEGKWEIGVSECKS</sequence>
<name>A0A841R651_9FIRM</name>
<dbReference type="EMBL" id="JACHHI010000007">
    <property type="protein sequence ID" value="MBB6478248.1"/>
    <property type="molecule type" value="Genomic_DNA"/>
</dbReference>
<reference evidence="1 2" key="1">
    <citation type="submission" date="2020-08" db="EMBL/GenBank/DDBJ databases">
        <title>Genomic Encyclopedia of Type Strains, Phase IV (KMG-IV): sequencing the most valuable type-strain genomes for metagenomic binning, comparative biology and taxonomic classification.</title>
        <authorList>
            <person name="Goeker M."/>
        </authorList>
    </citation>
    <scope>NUCLEOTIDE SEQUENCE [LARGE SCALE GENOMIC DNA]</scope>
    <source>
        <strain evidence="1 2">DSM 21255</strain>
    </source>
</reference>
<evidence type="ECO:0000313" key="2">
    <source>
        <dbReference type="Proteomes" id="UP000591941"/>
    </source>
</evidence>
<evidence type="ECO:0000313" key="1">
    <source>
        <dbReference type="EMBL" id="MBB6478248.1"/>
    </source>
</evidence>